<accession>A0A2M6WJD4</accession>
<proteinExistence type="predicted"/>
<sequence length="139" mass="16037">MRIKSKERFKAYRLRKNGFSLKEIAEELNVAKSSVSYWVRDVSLSAHAKKRLLSKINLGQYVAAENKKARTKAIEKLYYENSVAEINNIHIGKSYAKLLLALMYWCEGIKNVKHGIGFINSDPHLIQSFLRLLRSSLCY</sequence>
<comment type="caution">
    <text evidence="1">The sequence shown here is derived from an EMBL/GenBank/DDBJ whole genome shotgun (WGS) entry which is preliminary data.</text>
</comment>
<dbReference type="InterPro" id="IPR036388">
    <property type="entry name" value="WH-like_DNA-bd_sf"/>
</dbReference>
<evidence type="ECO:0000313" key="2">
    <source>
        <dbReference type="Proteomes" id="UP000228635"/>
    </source>
</evidence>
<gene>
    <name evidence="1" type="ORF">COU08_00065</name>
</gene>
<organism evidence="1 2">
    <name type="scientific">Candidatus Harrisonbacteria bacterium CG10_big_fil_rev_8_21_14_0_10_42_17</name>
    <dbReference type="NCBI Taxonomy" id="1974584"/>
    <lineage>
        <taxon>Bacteria</taxon>
        <taxon>Candidatus Harrisoniibacteriota</taxon>
    </lineage>
</organism>
<protein>
    <submittedName>
        <fullName evidence="1">Uncharacterized protein</fullName>
    </submittedName>
</protein>
<evidence type="ECO:0000313" key="1">
    <source>
        <dbReference type="EMBL" id="PIT92887.1"/>
    </source>
</evidence>
<dbReference type="Proteomes" id="UP000228635">
    <property type="component" value="Unassembled WGS sequence"/>
</dbReference>
<dbReference type="AlphaFoldDB" id="A0A2M6WJD4"/>
<dbReference type="EMBL" id="PFBA01000001">
    <property type="protein sequence ID" value="PIT92887.1"/>
    <property type="molecule type" value="Genomic_DNA"/>
</dbReference>
<dbReference type="Pfam" id="PF13384">
    <property type="entry name" value="HTH_23"/>
    <property type="match status" value="1"/>
</dbReference>
<dbReference type="Gene3D" id="1.10.10.10">
    <property type="entry name" value="Winged helix-like DNA-binding domain superfamily/Winged helix DNA-binding domain"/>
    <property type="match status" value="1"/>
</dbReference>
<reference evidence="2" key="1">
    <citation type="submission" date="2017-09" db="EMBL/GenBank/DDBJ databases">
        <title>Depth-based differentiation of microbial function through sediment-hosted aquifers and enrichment of novel symbionts in the deep terrestrial subsurface.</title>
        <authorList>
            <person name="Probst A.J."/>
            <person name="Ladd B."/>
            <person name="Jarett J.K."/>
            <person name="Geller-Mcgrath D.E."/>
            <person name="Sieber C.M.K."/>
            <person name="Emerson J.B."/>
            <person name="Anantharaman K."/>
            <person name="Thomas B.C."/>
            <person name="Malmstrom R."/>
            <person name="Stieglmeier M."/>
            <person name="Klingl A."/>
            <person name="Woyke T."/>
            <person name="Ryan C.M."/>
            <person name="Banfield J.F."/>
        </authorList>
    </citation>
    <scope>NUCLEOTIDE SEQUENCE [LARGE SCALE GENOMIC DNA]</scope>
</reference>
<name>A0A2M6WJD4_9BACT</name>